<reference evidence="2" key="1">
    <citation type="submission" date="2024-07" db="EMBL/GenBank/DDBJ databases">
        <title>Two chromosome-level genome assemblies of Korean endemic species Abeliophyllum distichum and Forsythia ovata (Oleaceae).</title>
        <authorList>
            <person name="Jang H."/>
        </authorList>
    </citation>
    <scope>NUCLEOTIDE SEQUENCE [LARGE SCALE GENOMIC DNA]</scope>
</reference>
<comment type="caution">
    <text evidence="1">The sequence shown here is derived from an EMBL/GenBank/DDBJ whole genome shotgun (WGS) entry which is preliminary data.</text>
</comment>
<keyword evidence="2" id="KW-1185">Reference proteome</keyword>
<protein>
    <submittedName>
        <fullName evidence="1">Uncharacterized protein</fullName>
    </submittedName>
</protein>
<dbReference type="Proteomes" id="UP001604336">
    <property type="component" value="Unassembled WGS sequence"/>
</dbReference>
<dbReference type="EMBL" id="JBFOLK010000011">
    <property type="protein sequence ID" value="KAL2474651.1"/>
    <property type="molecule type" value="Genomic_DNA"/>
</dbReference>
<name>A0ABD1QEK2_9LAMI</name>
<sequence>MGLKRSNLVQFSSAFLLAKTLDSIYASFVGKKKSPIEPPPTYLAQWKHPKLMALLSLVSSGGIHGRHHMKSVATPMASLHRDLCETASSMGISTLVDHSDDTYRCY</sequence>
<gene>
    <name evidence="1" type="ORF">Adt_35387</name>
</gene>
<evidence type="ECO:0000313" key="1">
    <source>
        <dbReference type="EMBL" id="KAL2474651.1"/>
    </source>
</evidence>
<organism evidence="1 2">
    <name type="scientific">Abeliophyllum distichum</name>
    <dbReference type="NCBI Taxonomy" id="126358"/>
    <lineage>
        <taxon>Eukaryota</taxon>
        <taxon>Viridiplantae</taxon>
        <taxon>Streptophyta</taxon>
        <taxon>Embryophyta</taxon>
        <taxon>Tracheophyta</taxon>
        <taxon>Spermatophyta</taxon>
        <taxon>Magnoliopsida</taxon>
        <taxon>eudicotyledons</taxon>
        <taxon>Gunneridae</taxon>
        <taxon>Pentapetalae</taxon>
        <taxon>asterids</taxon>
        <taxon>lamiids</taxon>
        <taxon>Lamiales</taxon>
        <taxon>Oleaceae</taxon>
        <taxon>Forsythieae</taxon>
        <taxon>Abeliophyllum</taxon>
    </lineage>
</organism>
<proteinExistence type="predicted"/>
<dbReference type="AlphaFoldDB" id="A0ABD1QEK2"/>
<evidence type="ECO:0000313" key="2">
    <source>
        <dbReference type="Proteomes" id="UP001604336"/>
    </source>
</evidence>
<accession>A0ABD1QEK2</accession>